<dbReference type="PROSITE" id="PS52016">
    <property type="entry name" value="TONB_DEPENDENT_REC_3"/>
    <property type="match status" value="1"/>
</dbReference>
<feature type="chain" id="PRO_5045498142" evidence="9">
    <location>
        <begin position="23"/>
        <end position="1035"/>
    </location>
</feature>
<keyword evidence="6 8" id="KW-0472">Membrane</keyword>
<dbReference type="InterPro" id="IPR023996">
    <property type="entry name" value="TonB-dep_OMP_SusC/RagA"/>
</dbReference>
<evidence type="ECO:0000313" key="12">
    <source>
        <dbReference type="Proteomes" id="UP001597526"/>
    </source>
</evidence>
<protein>
    <submittedName>
        <fullName evidence="11">SusC/RagA family TonB-linked outer membrane protein</fullName>
    </submittedName>
</protein>
<feature type="signal peptide" evidence="9">
    <location>
        <begin position="1"/>
        <end position="22"/>
    </location>
</feature>
<reference evidence="12" key="1">
    <citation type="journal article" date="2019" name="Int. J. Syst. Evol. Microbiol.">
        <title>The Global Catalogue of Microorganisms (GCM) 10K type strain sequencing project: providing services to taxonomists for standard genome sequencing and annotation.</title>
        <authorList>
            <consortium name="The Broad Institute Genomics Platform"/>
            <consortium name="The Broad Institute Genome Sequencing Center for Infectious Disease"/>
            <person name="Wu L."/>
            <person name="Ma J."/>
        </authorList>
    </citation>
    <scope>NUCLEOTIDE SEQUENCE [LARGE SCALE GENOMIC DNA]</scope>
    <source>
        <strain evidence="12">KCTC 52368</strain>
    </source>
</reference>
<evidence type="ECO:0000256" key="1">
    <source>
        <dbReference type="ARBA" id="ARBA00004571"/>
    </source>
</evidence>
<keyword evidence="7 8" id="KW-0998">Cell outer membrane</keyword>
<dbReference type="InterPro" id="IPR039426">
    <property type="entry name" value="TonB-dep_rcpt-like"/>
</dbReference>
<keyword evidence="2 8" id="KW-0813">Transport</keyword>
<keyword evidence="4 8" id="KW-0812">Transmembrane</keyword>
<proteinExistence type="inferred from homology"/>
<dbReference type="Gene3D" id="2.170.130.10">
    <property type="entry name" value="TonB-dependent receptor, plug domain"/>
    <property type="match status" value="1"/>
</dbReference>
<dbReference type="PANTHER" id="PTHR30069:SF29">
    <property type="entry name" value="HEMOGLOBIN AND HEMOGLOBIN-HAPTOGLOBIN-BINDING PROTEIN 1-RELATED"/>
    <property type="match status" value="1"/>
</dbReference>
<name>A0ABW5N1X0_9FLAO</name>
<accession>A0ABW5N1X0</accession>
<dbReference type="InterPro" id="IPR012910">
    <property type="entry name" value="Plug_dom"/>
</dbReference>
<dbReference type="SUPFAM" id="SSF49464">
    <property type="entry name" value="Carboxypeptidase regulatory domain-like"/>
    <property type="match status" value="1"/>
</dbReference>
<evidence type="ECO:0000256" key="7">
    <source>
        <dbReference type="ARBA" id="ARBA00023237"/>
    </source>
</evidence>
<dbReference type="SUPFAM" id="SSF56935">
    <property type="entry name" value="Porins"/>
    <property type="match status" value="1"/>
</dbReference>
<keyword evidence="5 9" id="KW-0732">Signal</keyword>
<sequence>MKQKLKYCMLLFLILVFQGAMAQKKTVTGTVTDESGNPLPGVNVVEKGTSNGTSTDFDGNYNISVAEDAILVFSSLGYATIEMSAAGTTTLNVYLADDAESLDEVVVTALGIERDRRSLGYAVTQLEGESLSEVKTTNALNALQGKVAGVNITPPATGAAGTSRVVIRGASSLNNDNDNQPLYVVDGVTIDNTQLGAASEWGGSDFGDGVSSINPDDIESVSVLKGGAAAALYGSRASAGVIIITTKNGQEREGFGVEYSSQVTFDNIQEGVRDFQREYGQGSQGVAPTSAQEALDNAFNSWGPRLGSTANSVQYDGVSRPYTDAGDNLSRFYRTGTTFINTVALSKSKEDFNYRFGISNLDNEDVVPNSKLNRKSFSLNLGAVHNEKLSLNLSARYVVEKVNNRPRISDTPGNPNFAPAVLPANVNVLDLSSATNGARDDGFEDQISSNPFVQNPYWAASRFRSFDRRNRILSSATLKYDILDWLSLTGRAGIDHQTIRGTVVEGFGTAFNPPGAINEQENNLTQVDADIILGIDKAINNDLNVEAFFGANKNTQRSDFLFLRGERFVVPFLEILGNVENASRRRELNELALSALYGSVEFSYKDYLYLTVTGRNEWFSTLSAPNKETPNNEFYGSASASLVFSELMDNADWLSFGRLRVAYSEVGGGAPDPYSLSLPFEIFGQGHLGQPLGRIQGSTVPNEALVPFLKSETEIGLDLSFLDNRLGLDIAYYTNTTDGDILNVDISNSSGFSNVASNIGVLKNKGIEMLLRGTPIRNQNFAWNTSVNLTFNESLVESTDDAGNDVNVGNVRTFAANIIHRPGERFGKIVGTAFLRNNGQIVYDAAGLPVINPERQVLGDGVPPWTVGWNNSFNYKNFNLSFLIDGKFGGQVYSGTNAIAYGNGLHKNTLEGREGGLTVSGVDEAGNPFTFTHDDSTLQSYYGRLGSIAEEVTYDADFIKLRQLSFGYTLPSSLLENTFIQSASISFVGRDLFFISRAADNINPESAFNAGNAQGLEYFGLPPIGSYGLTLNVKF</sequence>
<dbReference type="NCBIfam" id="TIGR04057">
    <property type="entry name" value="SusC_RagA_signa"/>
    <property type="match status" value="1"/>
</dbReference>
<feature type="domain" description="TonB-dependent receptor plug" evidence="10">
    <location>
        <begin position="117"/>
        <end position="241"/>
    </location>
</feature>
<evidence type="ECO:0000256" key="2">
    <source>
        <dbReference type="ARBA" id="ARBA00022448"/>
    </source>
</evidence>
<evidence type="ECO:0000256" key="6">
    <source>
        <dbReference type="ARBA" id="ARBA00023136"/>
    </source>
</evidence>
<evidence type="ECO:0000256" key="9">
    <source>
        <dbReference type="SAM" id="SignalP"/>
    </source>
</evidence>
<evidence type="ECO:0000256" key="4">
    <source>
        <dbReference type="ARBA" id="ARBA00022692"/>
    </source>
</evidence>
<dbReference type="Gene3D" id="2.40.170.20">
    <property type="entry name" value="TonB-dependent receptor, beta-barrel domain"/>
    <property type="match status" value="1"/>
</dbReference>
<evidence type="ECO:0000259" key="10">
    <source>
        <dbReference type="Pfam" id="PF07715"/>
    </source>
</evidence>
<dbReference type="PANTHER" id="PTHR30069">
    <property type="entry name" value="TONB-DEPENDENT OUTER MEMBRANE RECEPTOR"/>
    <property type="match status" value="1"/>
</dbReference>
<dbReference type="InterPro" id="IPR036942">
    <property type="entry name" value="Beta-barrel_TonB_sf"/>
</dbReference>
<dbReference type="EMBL" id="JBHULB010000083">
    <property type="protein sequence ID" value="MFD2589153.1"/>
    <property type="molecule type" value="Genomic_DNA"/>
</dbReference>
<gene>
    <name evidence="11" type="ORF">ACFSQJ_19675</name>
</gene>
<dbReference type="InterPro" id="IPR008969">
    <property type="entry name" value="CarboxyPept-like_regulatory"/>
</dbReference>
<evidence type="ECO:0000313" key="11">
    <source>
        <dbReference type="EMBL" id="MFD2589153.1"/>
    </source>
</evidence>
<comment type="caution">
    <text evidence="11">The sequence shown here is derived from an EMBL/GenBank/DDBJ whole genome shotgun (WGS) entry which is preliminary data.</text>
</comment>
<dbReference type="InterPro" id="IPR037066">
    <property type="entry name" value="Plug_dom_sf"/>
</dbReference>
<dbReference type="Pfam" id="PF07715">
    <property type="entry name" value="Plug"/>
    <property type="match status" value="1"/>
</dbReference>
<organism evidence="11 12">
    <name type="scientific">Croceitalea marina</name>
    <dbReference type="NCBI Taxonomy" id="1775166"/>
    <lineage>
        <taxon>Bacteria</taxon>
        <taxon>Pseudomonadati</taxon>
        <taxon>Bacteroidota</taxon>
        <taxon>Flavobacteriia</taxon>
        <taxon>Flavobacteriales</taxon>
        <taxon>Flavobacteriaceae</taxon>
        <taxon>Croceitalea</taxon>
    </lineage>
</organism>
<dbReference type="NCBIfam" id="TIGR04056">
    <property type="entry name" value="OMP_RagA_SusC"/>
    <property type="match status" value="1"/>
</dbReference>
<dbReference type="Pfam" id="PF13715">
    <property type="entry name" value="CarbopepD_reg_2"/>
    <property type="match status" value="1"/>
</dbReference>
<keyword evidence="3 8" id="KW-1134">Transmembrane beta strand</keyword>
<evidence type="ECO:0000256" key="3">
    <source>
        <dbReference type="ARBA" id="ARBA00022452"/>
    </source>
</evidence>
<dbReference type="Gene3D" id="2.60.40.1120">
    <property type="entry name" value="Carboxypeptidase-like, regulatory domain"/>
    <property type="match status" value="1"/>
</dbReference>
<dbReference type="Proteomes" id="UP001597526">
    <property type="component" value="Unassembled WGS sequence"/>
</dbReference>
<keyword evidence="12" id="KW-1185">Reference proteome</keyword>
<comment type="similarity">
    <text evidence="8">Belongs to the TonB-dependent receptor family.</text>
</comment>
<comment type="subcellular location">
    <subcellularLocation>
        <location evidence="1 8">Cell outer membrane</location>
        <topology evidence="1 8">Multi-pass membrane protein</topology>
    </subcellularLocation>
</comment>
<evidence type="ECO:0000256" key="5">
    <source>
        <dbReference type="ARBA" id="ARBA00022729"/>
    </source>
</evidence>
<dbReference type="InterPro" id="IPR023997">
    <property type="entry name" value="TonB-dep_OMP_SusC/RagA_CS"/>
</dbReference>
<evidence type="ECO:0000256" key="8">
    <source>
        <dbReference type="PROSITE-ProRule" id="PRU01360"/>
    </source>
</evidence>
<dbReference type="RefSeq" id="WP_377768629.1">
    <property type="nucleotide sequence ID" value="NZ_JBHULB010000083.1"/>
</dbReference>